<feature type="compositionally biased region" description="Basic residues" evidence="2">
    <location>
        <begin position="1"/>
        <end position="19"/>
    </location>
</feature>
<evidence type="ECO:0000313" key="6">
    <source>
        <dbReference type="Proteomes" id="UP001211065"/>
    </source>
</evidence>
<protein>
    <submittedName>
        <fullName evidence="5">Uncharacterized protein</fullName>
    </submittedName>
</protein>
<gene>
    <name evidence="5" type="ORF">HK099_000368</name>
</gene>
<evidence type="ECO:0000259" key="4">
    <source>
        <dbReference type="Pfam" id="PF04677"/>
    </source>
</evidence>
<evidence type="ECO:0000256" key="2">
    <source>
        <dbReference type="SAM" id="MobiDB-lite"/>
    </source>
</evidence>
<feature type="domain" description="Cwf19-like C-terminal" evidence="4">
    <location>
        <begin position="371"/>
        <end position="493"/>
    </location>
</feature>
<dbReference type="InterPro" id="IPR040194">
    <property type="entry name" value="Cwf19-like"/>
</dbReference>
<dbReference type="GO" id="GO:0000398">
    <property type="term" value="P:mRNA splicing, via spliceosome"/>
    <property type="evidence" value="ECO:0007669"/>
    <property type="project" value="TreeGrafter"/>
</dbReference>
<dbReference type="Pfam" id="PF04676">
    <property type="entry name" value="CwfJ_C_2"/>
    <property type="match status" value="1"/>
</dbReference>
<comment type="caution">
    <text evidence="5">The sequence shown here is derived from an EMBL/GenBank/DDBJ whole genome shotgun (WGS) entry which is preliminary data.</text>
</comment>
<dbReference type="EMBL" id="JADGJW010001085">
    <property type="protein sequence ID" value="KAJ3207008.1"/>
    <property type="molecule type" value="Genomic_DNA"/>
</dbReference>
<dbReference type="InterPro" id="IPR006767">
    <property type="entry name" value="Cwf19-like_C_dom-2"/>
</dbReference>
<dbReference type="PANTHER" id="PTHR12072:SF5">
    <property type="entry name" value="CWF19-LIKE PROTEIN 2"/>
    <property type="match status" value="1"/>
</dbReference>
<evidence type="ECO:0000259" key="3">
    <source>
        <dbReference type="Pfam" id="PF04676"/>
    </source>
</evidence>
<accession>A0AAD5XSV1</accession>
<reference evidence="5" key="1">
    <citation type="submission" date="2020-05" db="EMBL/GenBank/DDBJ databases">
        <title>Phylogenomic resolution of chytrid fungi.</title>
        <authorList>
            <person name="Stajich J.E."/>
            <person name="Amses K."/>
            <person name="Simmons R."/>
            <person name="Seto K."/>
            <person name="Myers J."/>
            <person name="Bonds A."/>
            <person name="Quandt C.A."/>
            <person name="Barry K."/>
            <person name="Liu P."/>
            <person name="Grigoriev I."/>
            <person name="Longcore J.E."/>
            <person name="James T.Y."/>
        </authorList>
    </citation>
    <scope>NUCLEOTIDE SEQUENCE</scope>
    <source>
        <strain evidence="5">JEL0476</strain>
    </source>
</reference>
<dbReference type="SUPFAM" id="SSF54197">
    <property type="entry name" value="HIT-like"/>
    <property type="match status" value="1"/>
</dbReference>
<dbReference type="InterPro" id="IPR006768">
    <property type="entry name" value="Cwf19-like_C_dom-1"/>
</dbReference>
<keyword evidence="6" id="KW-1185">Reference proteome</keyword>
<evidence type="ECO:0000256" key="1">
    <source>
        <dbReference type="ARBA" id="ARBA00006795"/>
    </source>
</evidence>
<feature type="region of interest" description="Disordered" evidence="2">
    <location>
        <begin position="1"/>
        <end position="44"/>
    </location>
</feature>
<sequence>MGKESTKKKKKEEKKKKSKRDKEEENEEEDEWAEVSDSKIEEKVSQPEILRESWMLKPEKKKEDVEVVNNTINEAESETKKNLLHEINPETYVTNVKSTASPRIIENRKREANSWKIMKVNKVFEISEKTNRPLNEVILERYLSIEEFEADLKEKDLISGTKTNLDKMRSNKKFGLNFLNPDQQEIDRVENIIKFNKEKKNLKNTTINIPSTESLKRSHSHCLTPDELNKLKSSVLKAKLMGAKNAKELEKNYEYEVARAEEEEKVIVVDEKNKKISKYYKKKKQKVEEFDNFGKRIKYADENDEVTLEEMVMQEKVNQSNGEYDKNFANSISRDARFDNNLDYIEDQADNLTRNFKDKKNDRLNSLNALNNKSKINPKSQCQFCFEDEKSSNFSVVAVGVRTYLALPQITDLVPGHCYIIPTNHCISSLELEDDVWDEIRNFKKCLIRMFAAENKGVVFMEQVVNLKWEKHTFIECIPLPAEHFEVAPQFFKEALKGAGEEWSQYRKIIDTSKRGFRKSLVKNLPYFHVWFDPNNGFGQVIEEPDSWPQWFGKEIIGGMLDLGTELWRKPKYLNNKSEIDARLTKFKSKFKPFDWTSQLI</sequence>
<proteinExistence type="inferred from homology"/>
<name>A0AAD5XSV1_9FUNG</name>
<dbReference type="InterPro" id="IPR036265">
    <property type="entry name" value="HIT-like_sf"/>
</dbReference>
<evidence type="ECO:0000313" key="5">
    <source>
        <dbReference type="EMBL" id="KAJ3207008.1"/>
    </source>
</evidence>
<dbReference type="Pfam" id="PF04677">
    <property type="entry name" value="CwfJ_C_1"/>
    <property type="match status" value="1"/>
</dbReference>
<dbReference type="Gene3D" id="3.30.428.10">
    <property type="entry name" value="HIT-like"/>
    <property type="match status" value="1"/>
</dbReference>
<comment type="similarity">
    <text evidence="1">Belongs to the CWF19 family.</text>
</comment>
<dbReference type="Proteomes" id="UP001211065">
    <property type="component" value="Unassembled WGS sequence"/>
</dbReference>
<dbReference type="AlphaFoldDB" id="A0AAD5XSV1"/>
<feature type="domain" description="Cwf19-like protein C-terminal" evidence="3">
    <location>
        <begin position="502"/>
        <end position="597"/>
    </location>
</feature>
<organism evidence="5 6">
    <name type="scientific">Clydaea vesicula</name>
    <dbReference type="NCBI Taxonomy" id="447962"/>
    <lineage>
        <taxon>Eukaryota</taxon>
        <taxon>Fungi</taxon>
        <taxon>Fungi incertae sedis</taxon>
        <taxon>Chytridiomycota</taxon>
        <taxon>Chytridiomycota incertae sedis</taxon>
        <taxon>Chytridiomycetes</taxon>
        <taxon>Lobulomycetales</taxon>
        <taxon>Lobulomycetaceae</taxon>
        <taxon>Clydaea</taxon>
    </lineage>
</organism>
<dbReference type="GO" id="GO:0071014">
    <property type="term" value="C:post-mRNA release spliceosomal complex"/>
    <property type="evidence" value="ECO:0007669"/>
    <property type="project" value="TreeGrafter"/>
</dbReference>
<feature type="compositionally biased region" description="Acidic residues" evidence="2">
    <location>
        <begin position="24"/>
        <end position="34"/>
    </location>
</feature>
<dbReference type="PANTHER" id="PTHR12072">
    <property type="entry name" value="CWF19, CELL CYCLE CONTROL PROTEIN"/>
    <property type="match status" value="1"/>
</dbReference>